<dbReference type="GO" id="GO:0006457">
    <property type="term" value="P:protein folding"/>
    <property type="evidence" value="ECO:0007669"/>
    <property type="project" value="InterPro"/>
</dbReference>
<dbReference type="AlphaFoldDB" id="A0A0F9MPL7"/>
<sequence>MASMKKYIVLTIVLILAFAGYKVATNTQSDTDMVQETETQTEEQSESTDAKTGEGSAPKMEIDKSKTYTATMKTSLGDIKIKLFAKDAPKTVNNFVHLAEKGFYDKTIFHRVIKDFMIQGGDPEGTGNGGPGYTFEDEINEHKLVKGVLAMANSGPDTNGSQFFIVSADATDWLDGKHTAFGEVTEGSDVALNIDAVETGQNDKPAEDVVLKTVTIDSN</sequence>
<organism evidence="6">
    <name type="scientific">marine sediment metagenome</name>
    <dbReference type="NCBI Taxonomy" id="412755"/>
    <lineage>
        <taxon>unclassified sequences</taxon>
        <taxon>metagenomes</taxon>
        <taxon>ecological metagenomes</taxon>
    </lineage>
</organism>
<feature type="compositionally biased region" description="Acidic residues" evidence="4">
    <location>
        <begin position="33"/>
        <end position="46"/>
    </location>
</feature>
<evidence type="ECO:0000313" key="6">
    <source>
        <dbReference type="EMBL" id="KKN07579.1"/>
    </source>
</evidence>
<evidence type="ECO:0000259" key="5">
    <source>
        <dbReference type="PROSITE" id="PS50072"/>
    </source>
</evidence>
<dbReference type="Gene3D" id="2.40.100.10">
    <property type="entry name" value="Cyclophilin-like"/>
    <property type="match status" value="1"/>
</dbReference>
<dbReference type="InterPro" id="IPR002130">
    <property type="entry name" value="Cyclophilin-type_PPIase_dom"/>
</dbReference>
<dbReference type="EMBL" id="LAZR01004553">
    <property type="protein sequence ID" value="KKN07579.1"/>
    <property type="molecule type" value="Genomic_DNA"/>
</dbReference>
<proteinExistence type="predicted"/>
<comment type="caution">
    <text evidence="6">The sequence shown here is derived from an EMBL/GenBank/DDBJ whole genome shotgun (WGS) entry which is preliminary data.</text>
</comment>
<evidence type="ECO:0000256" key="1">
    <source>
        <dbReference type="ARBA" id="ARBA00013194"/>
    </source>
</evidence>
<dbReference type="SUPFAM" id="SSF50891">
    <property type="entry name" value="Cyclophilin-like"/>
    <property type="match status" value="1"/>
</dbReference>
<evidence type="ECO:0000256" key="4">
    <source>
        <dbReference type="SAM" id="MobiDB-lite"/>
    </source>
</evidence>
<keyword evidence="2" id="KW-0697">Rotamase</keyword>
<dbReference type="InterPro" id="IPR029000">
    <property type="entry name" value="Cyclophilin-like_dom_sf"/>
</dbReference>
<feature type="domain" description="PPIase cyclophilin-type" evidence="5">
    <location>
        <begin position="74"/>
        <end position="216"/>
    </location>
</feature>
<dbReference type="PANTHER" id="PTHR45625">
    <property type="entry name" value="PEPTIDYL-PROLYL CIS-TRANS ISOMERASE-RELATED"/>
    <property type="match status" value="1"/>
</dbReference>
<name>A0A0F9MPL7_9ZZZZ</name>
<dbReference type="InterPro" id="IPR044666">
    <property type="entry name" value="Cyclophilin_A-like"/>
</dbReference>
<feature type="region of interest" description="Disordered" evidence="4">
    <location>
        <begin position="31"/>
        <end position="62"/>
    </location>
</feature>
<dbReference type="Pfam" id="PF00160">
    <property type="entry name" value="Pro_isomerase"/>
    <property type="match status" value="1"/>
</dbReference>
<dbReference type="PROSITE" id="PS50072">
    <property type="entry name" value="CSA_PPIASE_2"/>
    <property type="match status" value="1"/>
</dbReference>
<reference evidence="6" key="1">
    <citation type="journal article" date="2015" name="Nature">
        <title>Complex archaea that bridge the gap between prokaryotes and eukaryotes.</title>
        <authorList>
            <person name="Spang A."/>
            <person name="Saw J.H."/>
            <person name="Jorgensen S.L."/>
            <person name="Zaremba-Niedzwiedzka K."/>
            <person name="Martijn J."/>
            <person name="Lind A.E."/>
            <person name="van Eijk R."/>
            <person name="Schleper C."/>
            <person name="Guy L."/>
            <person name="Ettema T.J."/>
        </authorList>
    </citation>
    <scope>NUCLEOTIDE SEQUENCE</scope>
</reference>
<accession>A0A0F9MPL7</accession>
<dbReference type="GO" id="GO:0003755">
    <property type="term" value="F:peptidyl-prolyl cis-trans isomerase activity"/>
    <property type="evidence" value="ECO:0007669"/>
    <property type="project" value="UniProtKB-KW"/>
</dbReference>
<dbReference type="EC" id="5.2.1.8" evidence="1"/>
<gene>
    <name evidence="6" type="ORF">LCGC14_1065450</name>
</gene>
<evidence type="ECO:0000256" key="3">
    <source>
        <dbReference type="ARBA" id="ARBA00023235"/>
    </source>
</evidence>
<dbReference type="InterPro" id="IPR020892">
    <property type="entry name" value="Cyclophilin-type_PPIase_CS"/>
</dbReference>
<keyword evidence="3" id="KW-0413">Isomerase</keyword>
<dbReference type="PANTHER" id="PTHR45625:SF4">
    <property type="entry name" value="PEPTIDYLPROLYL ISOMERASE DOMAIN AND WD REPEAT-CONTAINING PROTEIN 1"/>
    <property type="match status" value="1"/>
</dbReference>
<dbReference type="CDD" id="cd00317">
    <property type="entry name" value="cyclophilin"/>
    <property type="match status" value="1"/>
</dbReference>
<protein>
    <recommendedName>
        <fullName evidence="1">peptidylprolyl isomerase</fullName>
        <ecNumber evidence="1">5.2.1.8</ecNumber>
    </recommendedName>
</protein>
<dbReference type="PROSITE" id="PS00170">
    <property type="entry name" value="CSA_PPIASE_1"/>
    <property type="match status" value="1"/>
</dbReference>
<dbReference type="PRINTS" id="PR00153">
    <property type="entry name" value="CSAPPISMRASE"/>
</dbReference>
<evidence type="ECO:0000256" key="2">
    <source>
        <dbReference type="ARBA" id="ARBA00023110"/>
    </source>
</evidence>